<evidence type="ECO:0000256" key="1">
    <source>
        <dbReference type="SAM" id="SignalP"/>
    </source>
</evidence>
<dbReference type="EMBL" id="PPGH01000035">
    <property type="protein sequence ID" value="PQJ95952.1"/>
    <property type="molecule type" value="Genomic_DNA"/>
</dbReference>
<name>A0A2S7XR88_9GAMM</name>
<dbReference type="AlphaFoldDB" id="A0A2S7XR88"/>
<comment type="caution">
    <text evidence="2">The sequence shown here is derived from an EMBL/GenBank/DDBJ whole genome shotgun (WGS) entry which is preliminary data.</text>
</comment>
<keyword evidence="1" id="KW-0732">Signal</keyword>
<dbReference type="Proteomes" id="UP000239936">
    <property type="component" value="Unassembled WGS sequence"/>
</dbReference>
<evidence type="ECO:0000313" key="3">
    <source>
        <dbReference type="Proteomes" id="UP000239936"/>
    </source>
</evidence>
<evidence type="ECO:0000313" key="2">
    <source>
        <dbReference type="EMBL" id="PQJ95952.1"/>
    </source>
</evidence>
<feature type="chain" id="PRO_5015454294" description="Secreted protein" evidence="1">
    <location>
        <begin position="20"/>
        <end position="65"/>
    </location>
</feature>
<proteinExistence type="predicted"/>
<evidence type="ECO:0008006" key="4">
    <source>
        <dbReference type="Google" id="ProtNLM"/>
    </source>
</evidence>
<organism evidence="2 3">
    <name type="scientific">Chromatium okenii</name>
    <dbReference type="NCBI Taxonomy" id="61644"/>
    <lineage>
        <taxon>Bacteria</taxon>
        <taxon>Pseudomonadati</taxon>
        <taxon>Pseudomonadota</taxon>
        <taxon>Gammaproteobacteria</taxon>
        <taxon>Chromatiales</taxon>
        <taxon>Chromatiaceae</taxon>
        <taxon>Chromatium</taxon>
    </lineage>
</organism>
<reference evidence="2 3" key="1">
    <citation type="submission" date="2018-01" db="EMBL/GenBank/DDBJ databases">
        <title>The complete genome sequence of Chromatium okenii LaCa, a purple sulfur bacterium with a turbulent life.</title>
        <authorList>
            <person name="Luedin S.M."/>
            <person name="Liechti N."/>
            <person name="Storelli N."/>
            <person name="Danza F."/>
            <person name="Wittwer M."/>
            <person name="Pothier J.F."/>
            <person name="Tonolla M.A."/>
        </authorList>
    </citation>
    <scope>NUCLEOTIDE SEQUENCE [LARGE SCALE GENOMIC DNA]</scope>
    <source>
        <strain evidence="2 3">LaCa</strain>
    </source>
</reference>
<gene>
    <name evidence="2" type="ORF">CXB77_08790</name>
</gene>
<keyword evidence="3" id="KW-1185">Reference proteome</keyword>
<protein>
    <recommendedName>
        <fullName evidence="4">Secreted protein</fullName>
    </recommendedName>
</protein>
<sequence length="65" mass="7240">MIVNSLLLMQILLLAQLVAMNSHRGQLDALPSVEMSPNCCCRSVADLRQQPLKIQHDGAAQRELR</sequence>
<feature type="signal peptide" evidence="1">
    <location>
        <begin position="1"/>
        <end position="19"/>
    </location>
</feature>
<accession>A0A2S7XR88</accession>